<reference evidence="2" key="1">
    <citation type="journal article" date="2015" name="Microbiology">
        <title>Genome of Methanoregula boonei 6A8 reveals adaptations to oligotrophic peatland environments.</title>
        <authorList>
            <person name="Braeuer S."/>
            <person name="Cadillo-Quiroz H."/>
            <person name="Kyrpides N."/>
            <person name="Woyke T."/>
            <person name="Goodwin L."/>
            <person name="Detter C."/>
            <person name="Podell S."/>
            <person name="Yavitt J.B."/>
            <person name="Zinder S.H."/>
        </authorList>
    </citation>
    <scope>NUCLEOTIDE SEQUENCE [LARGE SCALE GENOMIC DNA]</scope>
    <source>
        <strain evidence="2">DSM 21154 / JCM 14090 / 6A8</strain>
    </source>
</reference>
<protein>
    <submittedName>
        <fullName evidence="1">Uncharacterized protein</fullName>
    </submittedName>
</protein>
<dbReference type="Proteomes" id="UP000002408">
    <property type="component" value="Chromosome"/>
</dbReference>
<evidence type="ECO:0000313" key="1">
    <source>
        <dbReference type="EMBL" id="ABS56017.1"/>
    </source>
</evidence>
<name>A7I8F6_METB6</name>
<dbReference type="AlphaFoldDB" id="A7I8F6"/>
<dbReference type="HOGENOM" id="CLU_2392855_0_0_2"/>
<keyword evidence="2" id="KW-1185">Reference proteome</keyword>
<gene>
    <name evidence="1" type="ordered locus">Mboo_1499</name>
</gene>
<sequence>MSNFERVCVNPPGRWIKARREQYSRLRSNLLSAPRKVHETVTFLIHPEDRSMADWDPELWVPKILDHSTPEHRQDMHLIDNPVNCISEDDPHR</sequence>
<organism evidence="1 2">
    <name type="scientific">Methanoregula boonei (strain DSM 21154 / JCM 14090 / 6A8)</name>
    <dbReference type="NCBI Taxonomy" id="456442"/>
    <lineage>
        <taxon>Archaea</taxon>
        <taxon>Methanobacteriati</taxon>
        <taxon>Methanobacteriota</taxon>
        <taxon>Stenosarchaea group</taxon>
        <taxon>Methanomicrobia</taxon>
        <taxon>Methanomicrobiales</taxon>
        <taxon>Methanoregulaceae</taxon>
        <taxon>Methanoregula</taxon>
    </lineage>
</organism>
<dbReference type="STRING" id="456442.Mboo_1499"/>
<accession>A7I8F6</accession>
<dbReference type="EMBL" id="CP000780">
    <property type="protein sequence ID" value="ABS56017.1"/>
    <property type="molecule type" value="Genomic_DNA"/>
</dbReference>
<dbReference type="KEGG" id="mbn:Mboo_1499"/>
<proteinExistence type="predicted"/>
<evidence type="ECO:0000313" key="2">
    <source>
        <dbReference type="Proteomes" id="UP000002408"/>
    </source>
</evidence>